<dbReference type="SUPFAM" id="SSF48452">
    <property type="entry name" value="TPR-like"/>
    <property type="match status" value="1"/>
</dbReference>
<dbReference type="Pfam" id="PF03704">
    <property type="entry name" value="BTAD"/>
    <property type="match status" value="1"/>
</dbReference>
<dbReference type="AlphaFoldDB" id="A0A438MJF3"/>
<evidence type="ECO:0000256" key="3">
    <source>
        <dbReference type="ARBA" id="ARBA00023125"/>
    </source>
</evidence>
<dbReference type="SMART" id="SM00862">
    <property type="entry name" value="Trans_reg_C"/>
    <property type="match status" value="1"/>
</dbReference>
<dbReference type="GO" id="GO:0000160">
    <property type="term" value="P:phosphorelay signal transduction system"/>
    <property type="evidence" value="ECO:0007669"/>
    <property type="project" value="InterPro"/>
</dbReference>
<sequence length="293" mass="32614">MIDTYVPCRGSAPKTACGGNMGLRFGILGPVRLWRDGAVVPLGTTKQRLLLARLLLEPNRAVSHDRLFNALWEDSPPKSALANVRSYANLLRKDLDHRLRAHPPGYQLAVEPGELDVADFNELVRQGRGAMSGDRYEEALGHLTAALALWRGAAAEDLPRTVGLAAQLDALEEQRYLAIEECARARLALGRHSEIIGGLRETLALQPTRERLWGHLMLALYRTGDVAGALTVYGEARRALDRELGIEPGPELAELHQLMLNRDSRLSGPVLGWRGRRPRCHRRVVRLRFTGRR</sequence>
<dbReference type="GO" id="GO:0006355">
    <property type="term" value="P:regulation of DNA-templated transcription"/>
    <property type="evidence" value="ECO:0007669"/>
    <property type="project" value="InterPro"/>
</dbReference>
<dbReference type="CDD" id="cd15831">
    <property type="entry name" value="BTAD"/>
    <property type="match status" value="1"/>
</dbReference>
<dbReference type="Gene3D" id="1.25.40.10">
    <property type="entry name" value="Tetratricopeptide repeat domain"/>
    <property type="match status" value="1"/>
</dbReference>
<dbReference type="PANTHER" id="PTHR35807:SF1">
    <property type="entry name" value="TRANSCRIPTIONAL REGULATOR REDD"/>
    <property type="match status" value="1"/>
</dbReference>
<dbReference type="Gene3D" id="1.10.10.10">
    <property type="entry name" value="Winged helix-like DNA-binding domain superfamily/Winged helix DNA-binding domain"/>
    <property type="match status" value="1"/>
</dbReference>
<evidence type="ECO:0000256" key="2">
    <source>
        <dbReference type="ARBA" id="ARBA00023015"/>
    </source>
</evidence>
<reference evidence="7 8" key="1">
    <citation type="submission" date="2019-01" db="EMBL/GenBank/DDBJ databases">
        <title>Sequencing the genomes of 1000 actinobacteria strains.</title>
        <authorList>
            <person name="Klenk H.-P."/>
        </authorList>
    </citation>
    <scope>NUCLEOTIDE SEQUENCE [LARGE SCALE GENOMIC DNA]</scope>
    <source>
        <strain evidence="7 8">DSM 43925</strain>
    </source>
</reference>
<dbReference type="InterPro" id="IPR036388">
    <property type="entry name" value="WH-like_DNA-bd_sf"/>
</dbReference>
<feature type="domain" description="OmpR/PhoB-type" evidence="6">
    <location>
        <begin position="12"/>
        <end position="110"/>
    </location>
</feature>
<organism evidence="7 8">
    <name type="scientific">Nonomuraea polychroma</name>
    <dbReference type="NCBI Taxonomy" id="46176"/>
    <lineage>
        <taxon>Bacteria</taxon>
        <taxon>Bacillati</taxon>
        <taxon>Actinomycetota</taxon>
        <taxon>Actinomycetes</taxon>
        <taxon>Streptosporangiales</taxon>
        <taxon>Streptosporangiaceae</taxon>
        <taxon>Nonomuraea</taxon>
    </lineage>
</organism>
<name>A0A438MJF3_9ACTN</name>
<protein>
    <submittedName>
        <fullName evidence="7">DNA-binding SARP family transcriptional activator</fullName>
    </submittedName>
</protein>
<accession>A0A438MJF3</accession>
<evidence type="ECO:0000256" key="4">
    <source>
        <dbReference type="ARBA" id="ARBA00023163"/>
    </source>
</evidence>
<dbReference type="PANTHER" id="PTHR35807">
    <property type="entry name" value="TRANSCRIPTIONAL REGULATOR REDD-RELATED"/>
    <property type="match status" value="1"/>
</dbReference>
<dbReference type="InterPro" id="IPR001867">
    <property type="entry name" value="OmpR/PhoB-type_DNA-bd"/>
</dbReference>
<dbReference type="SUPFAM" id="SSF46894">
    <property type="entry name" value="C-terminal effector domain of the bipartite response regulators"/>
    <property type="match status" value="1"/>
</dbReference>
<evidence type="ECO:0000313" key="8">
    <source>
        <dbReference type="Proteomes" id="UP000284824"/>
    </source>
</evidence>
<gene>
    <name evidence="7" type="ORF">EDD27_8396</name>
</gene>
<dbReference type="SMART" id="SM01043">
    <property type="entry name" value="BTAD"/>
    <property type="match status" value="1"/>
</dbReference>
<dbReference type="InterPro" id="IPR051677">
    <property type="entry name" value="AfsR-DnrI-RedD_regulator"/>
</dbReference>
<dbReference type="OrthoDB" id="4336084at2"/>
<keyword evidence="3 5" id="KW-0238">DNA-binding</keyword>
<dbReference type="InterPro" id="IPR016032">
    <property type="entry name" value="Sig_transdc_resp-reg_C-effctor"/>
</dbReference>
<evidence type="ECO:0000313" key="7">
    <source>
        <dbReference type="EMBL" id="RVX45585.1"/>
    </source>
</evidence>
<comment type="similarity">
    <text evidence="1">Belongs to the AfsR/DnrI/RedD regulatory family.</text>
</comment>
<dbReference type="GO" id="GO:0003677">
    <property type="term" value="F:DNA binding"/>
    <property type="evidence" value="ECO:0007669"/>
    <property type="project" value="UniProtKB-UniRule"/>
</dbReference>
<evidence type="ECO:0000259" key="6">
    <source>
        <dbReference type="PROSITE" id="PS51755"/>
    </source>
</evidence>
<keyword evidence="2" id="KW-0805">Transcription regulation</keyword>
<keyword evidence="4" id="KW-0804">Transcription</keyword>
<dbReference type="EMBL" id="SAUN01000001">
    <property type="protein sequence ID" value="RVX45585.1"/>
    <property type="molecule type" value="Genomic_DNA"/>
</dbReference>
<dbReference type="Pfam" id="PF00486">
    <property type="entry name" value="Trans_reg_C"/>
    <property type="match status" value="1"/>
</dbReference>
<feature type="DNA-binding region" description="OmpR/PhoB-type" evidence="5">
    <location>
        <begin position="12"/>
        <end position="110"/>
    </location>
</feature>
<dbReference type="InterPro" id="IPR011990">
    <property type="entry name" value="TPR-like_helical_dom_sf"/>
</dbReference>
<comment type="caution">
    <text evidence="7">The sequence shown here is derived from an EMBL/GenBank/DDBJ whole genome shotgun (WGS) entry which is preliminary data.</text>
</comment>
<evidence type="ECO:0000256" key="5">
    <source>
        <dbReference type="PROSITE-ProRule" id="PRU01091"/>
    </source>
</evidence>
<dbReference type="InterPro" id="IPR005158">
    <property type="entry name" value="BTAD"/>
</dbReference>
<keyword evidence="8" id="KW-1185">Reference proteome</keyword>
<evidence type="ECO:0000256" key="1">
    <source>
        <dbReference type="ARBA" id="ARBA00005820"/>
    </source>
</evidence>
<dbReference type="PROSITE" id="PS51755">
    <property type="entry name" value="OMPR_PHOB"/>
    <property type="match status" value="1"/>
</dbReference>
<proteinExistence type="inferred from homology"/>
<dbReference type="Proteomes" id="UP000284824">
    <property type="component" value="Unassembled WGS sequence"/>
</dbReference>